<dbReference type="Proteomes" id="UP000737018">
    <property type="component" value="Unassembled WGS sequence"/>
</dbReference>
<keyword evidence="2" id="KW-1185">Reference proteome</keyword>
<dbReference type="AlphaFoldDB" id="A0A8J4VM75"/>
<organism evidence="1 2">
    <name type="scientific">Castanea mollissima</name>
    <name type="common">Chinese chestnut</name>
    <dbReference type="NCBI Taxonomy" id="60419"/>
    <lineage>
        <taxon>Eukaryota</taxon>
        <taxon>Viridiplantae</taxon>
        <taxon>Streptophyta</taxon>
        <taxon>Embryophyta</taxon>
        <taxon>Tracheophyta</taxon>
        <taxon>Spermatophyta</taxon>
        <taxon>Magnoliopsida</taxon>
        <taxon>eudicotyledons</taxon>
        <taxon>Gunneridae</taxon>
        <taxon>Pentapetalae</taxon>
        <taxon>rosids</taxon>
        <taxon>fabids</taxon>
        <taxon>Fagales</taxon>
        <taxon>Fagaceae</taxon>
        <taxon>Castanea</taxon>
    </lineage>
</organism>
<evidence type="ECO:0000313" key="2">
    <source>
        <dbReference type="Proteomes" id="UP000737018"/>
    </source>
</evidence>
<evidence type="ECO:0000313" key="1">
    <source>
        <dbReference type="EMBL" id="KAF3954674.1"/>
    </source>
</evidence>
<sequence length="75" mass="8337">MNNYNSNKGIGFFSSSPHLFIYQLDPFSDLDLASASVNLHHYCLQNNSCRIDERVTDLLGLLIAFGTNSMPEGVI</sequence>
<dbReference type="EMBL" id="JRKL02003623">
    <property type="protein sequence ID" value="KAF3954674.1"/>
    <property type="molecule type" value="Genomic_DNA"/>
</dbReference>
<comment type="caution">
    <text evidence="1">The sequence shown here is derived from an EMBL/GenBank/DDBJ whole genome shotgun (WGS) entry which is preliminary data.</text>
</comment>
<gene>
    <name evidence="1" type="ORF">CMV_020011</name>
</gene>
<proteinExistence type="predicted"/>
<reference evidence="1" key="1">
    <citation type="submission" date="2020-03" db="EMBL/GenBank/DDBJ databases">
        <title>Castanea mollissima Vanexum genome sequencing.</title>
        <authorList>
            <person name="Staton M."/>
        </authorList>
    </citation>
    <scope>NUCLEOTIDE SEQUENCE</scope>
    <source>
        <tissue evidence="1">Leaf</tissue>
    </source>
</reference>
<protein>
    <submittedName>
        <fullName evidence="1">Uncharacterized protein</fullName>
    </submittedName>
</protein>
<accession>A0A8J4VM75</accession>
<name>A0A8J4VM75_9ROSI</name>